<keyword evidence="2" id="KW-1185">Reference proteome</keyword>
<accession>A0A4C1WQG1</accession>
<organism evidence="1 2">
    <name type="scientific">Eumeta variegata</name>
    <name type="common">Bagworm moth</name>
    <name type="synonym">Eumeta japonica</name>
    <dbReference type="NCBI Taxonomy" id="151549"/>
    <lineage>
        <taxon>Eukaryota</taxon>
        <taxon>Metazoa</taxon>
        <taxon>Ecdysozoa</taxon>
        <taxon>Arthropoda</taxon>
        <taxon>Hexapoda</taxon>
        <taxon>Insecta</taxon>
        <taxon>Pterygota</taxon>
        <taxon>Neoptera</taxon>
        <taxon>Endopterygota</taxon>
        <taxon>Lepidoptera</taxon>
        <taxon>Glossata</taxon>
        <taxon>Ditrysia</taxon>
        <taxon>Tineoidea</taxon>
        <taxon>Psychidae</taxon>
        <taxon>Oiketicinae</taxon>
        <taxon>Eumeta</taxon>
    </lineage>
</organism>
<evidence type="ECO:0000313" key="1">
    <source>
        <dbReference type="EMBL" id="GBP52355.1"/>
    </source>
</evidence>
<name>A0A4C1WQG1_EUMVA</name>
<gene>
    <name evidence="1" type="ORF">EVAR_37742_1</name>
</gene>
<dbReference type="OrthoDB" id="7487383at2759"/>
<evidence type="ECO:0000313" key="2">
    <source>
        <dbReference type="Proteomes" id="UP000299102"/>
    </source>
</evidence>
<comment type="caution">
    <text evidence="1">The sequence shown here is derived from an EMBL/GenBank/DDBJ whole genome shotgun (WGS) entry which is preliminary data.</text>
</comment>
<proteinExistence type="predicted"/>
<protein>
    <recommendedName>
        <fullName evidence="3">RNA-directed DNA polymerase from mobile element jockey</fullName>
    </recommendedName>
</protein>
<evidence type="ECO:0008006" key="3">
    <source>
        <dbReference type="Google" id="ProtNLM"/>
    </source>
</evidence>
<dbReference type="EMBL" id="BGZK01000601">
    <property type="protein sequence ID" value="GBP52355.1"/>
    <property type="molecule type" value="Genomic_DNA"/>
</dbReference>
<dbReference type="AlphaFoldDB" id="A0A4C1WQG1"/>
<reference evidence="1 2" key="1">
    <citation type="journal article" date="2019" name="Commun. Biol.">
        <title>The bagworm genome reveals a unique fibroin gene that provides high tensile strength.</title>
        <authorList>
            <person name="Kono N."/>
            <person name="Nakamura H."/>
            <person name="Ohtoshi R."/>
            <person name="Tomita M."/>
            <person name="Numata K."/>
            <person name="Arakawa K."/>
        </authorList>
    </citation>
    <scope>NUCLEOTIDE SEQUENCE [LARGE SCALE GENOMIC DNA]</scope>
</reference>
<dbReference type="Proteomes" id="UP000299102">
    <property type="component" value="Unassembled WGS sequence"/>
</dbReference>
<sequence>MVLLAEKLYFNVVIPPTPAHFADNDNHRPDILDIVLLKGAALKVSCIEPLQFLNSDHRHVLMRLGSLTKDCPPLVKTITNWQEVSTELKEIDTSILNSIPNDIVSTDDIDNAIDVLTDHVRTVVDDSSRIVPANTGRSCLETLAN</sequence>